<dbReference type="PROSITE" id="PS50126">
    <property type="entry name" value="S1"/>
    <property type="match status" value="8"/>
</dbReference>
<dbReference type="FunFam" id="2.40.50.140:FF:000011">
    <property type="entry name" value="30S ribosomal protein S1"/>
    <property type="match status" value="4"/>
</dbReference>
<evidence type="ECO:0000256" key="4">
    <source>
        <dbReference type="ARBA" id="ARBA00022980"/>
    </source>
</evidence>
<feature type="domain" description="S1 motif" evidence="10">
    <location>
        <begin position="87"/>
        <end position="150"/>
    </location>
</feature>
<dbReference type="GO" id="GO:0006412">
    <property type="term" value="P:translation"/>
    <property type="evidence" value="ECO:0007669"/>
    <property type="project" value="TreeGrafter"/>
</dbReference>
<evidence type="ECO:0000313" key="12">
    <source>
        <dbReference type="Proteomes" id="UP000233256"/>
    </source>
</evidence>
<dbReference type="GO" id="GO:0003735">
    <property type="term" value="F:structural constituent of ribosome"/>
    <property type="evidence" value="ECO:0007669"/>
    <property type="project" value="TreeGrafter"/>
</dbReference>
<dbReference type="GO" id="GO:0003729">
    <property type="term" value="F:mRNA binding"/>
    <property type="evidence" value="ECO:0007669"/>
    <property type="project" value="TreeGrafter"/>
</dbReference>
<dbReference type="FunFam" id="2.40.50.140:FF:000103">
    <property type="entry name" value="protein RRP5 homolog"/>
    <property type="match status" value="1"/>
</dbReference>
<keyword evidence="2" id="KW-0677">Repeat</keyword>
<feature type="region of interest" description="Disordered" evidence="9">
    <location>
        <begin position="23"/>
        <end position="52"/>
    </location>
</feature>
<evidence type="ECO:0000256" key="3">
    <source>
        <dbReference type="ARBA" id="ARBA00022884"/>
    </source>
</evidence>
<dbReference type="InterPro" id="IPR003029">
    <property type="entry name" value="S1_domain"/>
</dbReference>
<evidence type="ECO:0000256" key="1">
    <source>
        <dbReference type="ARBA" id="ARBA00006767"/>
    </source>
</evidence>
<proteinExistence type="inferred from homology"/>
<evidence type="ECO:0000256" key="6">
    <source>
        <dbReference type="ARBA" id="ARBA00025604"/>
    </source>
</evidence>
<feature type="domain" description="S1 motif" evidence="10">
    <location>
        <begin position="514"/>
        <end position="584"/>
    </location>
</feature>
<dbReference type="AlphaFoldDB" id="A0A2N1PT36"/>
<feature type="region of interest" description="Disordered" evidence="9">
    <location>
        <begin position="836"/>
        <end position="863"/>
    </location>
</feature>
<dbReference type="InterPro" id="IPR035104">
    <property type="entry name" value="Ribosomal_protein_S1-like"/>
</dbReference>
<evidence type="ECO:0000256" key="2">
    <source>
        <dbReference type="ARBA" id="ARBA00022737"/>
    </source>
</evidence>
<dbReference type="CDD" id="cd05688">
    <property type="entry name" value="S1_RPS1_repeat_ec3"/>
    <property type="match status" value="2"/>
</dbReference>
<evidence type="ECO:0000313" key="11">
    <source>
        <dbReference type="EMBL" id="PKK91501.1"/>
    </source>
</evidence>
<feature type="domain" description="S1 motif" evidence="10">
    <location>
        <begin position="427"/>
        <end position="497"/>
    </location>
</feature>
<dbReference type="InterPro" id="IPR012340">
    <property type="entry name" value="NA-bd_OB-fold"/>
</dbReference>
<dbReference type="PANTHER" id="PTHR10724:SF7">
    <property type="entry name" value="SMALL RIBOSOMAL SUBUNIT PROTEIN BS1C"/>
    <property type="match status" value="1"/>
</dbReference>
<comment type="caution">
    <text evidence="11">The sequence shown here is derived from an EMBL/GenBank/DDBJ whole genome shotgun (WGS) entry which is preliminary data.</text>
</comment>
<name>A0A2N1PT36_9BACT</name>
<dbReference type="CDD" id="cd05687">
    <property type="entry name" value="S1_RPS1_repeat_ec1_hs1"/>
    <property type="match status" value="1"/>
</dbReference>
<comment type="similarity">
    <text evidence="1">Belongs to the bacterial ribosomal protein bS1 family.</text>
</comment>
<dbReference type="PRINTS" id="PR00681">
    <property type="entry name" value="RIBOSOMALS1"/>
</dbReference>
<evidence type="ECO:0000256" key="5">
    <source>
        <dbReference type="ARBA" id="ARBA00023274"/>
    </source>
</evidence>
<dbReference type="SMART" id="SM00316">
    <property type="entry name" value="S1"/>
    <property type="match status" value="8"/>
</dbReference>
<feature type="domain" description="S1 motif" evidence="10">
    <location>
        <begin position="688"/>
        <end position="757"/>
    </location>
</feature>
<evidence type="ECO:0000259" key="10">
    <source>
        <dbReference type="PROSITE" id="PS50126"/>
    </source>
</evidence>
<dbReference type="InterPro" id="IPR050437">
    <property type="entry name" value="Ribos_protein_bS1-like"/>
</dbReference>
<reference evidence="11 12" key="1">
    <citation type="journal article" date="2017" name="ISME J.">
        <title>Potential for microbial H2 and metal transformations associated with novel bacteria and archaea in deep terrestrial subsurface sediments.</title>
        <authorList>
            <person name="Hernsdorf A.W."/>
            <person name="Amano Y."/>
            <person name="Miyakawa K."/>
            <person name="Ise K."/>
            <person name="Suzuki Y."/>
            <person name="Anantharaman K."/>
            <person name="Probst A."/>
            <person name="Burstein D."/>
            <person name="Thomas B.C."/>
            <person name="Banfield J.F."/>
        </authorList>
    </citation>
    <scope>NUCLEOTIDE SEQUENCE [LARGE SCALE GENOMIC DNA]</scope>
    <source>
        <strain evidence="11">HGW-Wallbacteria-1</strain>
    </source>
</reference>
<feature type="domain" description="S1 motif" evidence="10">
    <location>
        <begin position="255"/>
        <end position="323"/>
    </location>
</feature>
<sequence>MYKYCNRFSGAKENRVMVESKGTTNVNGSEEAMEAEKIASKRTESEIEESQKMDMDAEMGDYSDDSDDPSIETMEALLDSMDKIEDGAIIKGTVVSINEDEVLIDVGYKSEGIIPRSELLETDNVKVDDELDVMVVKKEDRNGNLILSRRRVTEKRAWDAIFNSKAGDGTIEGKVVRKVKGGLNVDIHGVLAFVPGSQMDIKREHNYDKYIGNTYTFAVMEVNKRRNNIILSRRKLMEENRDQALEKLYGDVKEGDVVNGTVRRITEFGAFVDIGGVDGLLHITDLSWAHVKKVTDVVNVDEVIEVKVLAMDREKGKISLGLKQKSSDPWIGVQERYSVGTEVEGVVRNIVNYGAFVEIEPGLEGLVHHSDMSWTRRVNNPKDFVKSGEEVRVRVLEIDLDQKKISLGMKQLTPDPWDDIKIRYKVDDVVKGKITNVVSYGAFVELEPGLEGLVHVSDMSWTKRVKHPDEIVRAGEDVDVRILEIDVDKRKISFGIKQATADPWSIIGKSYDIGEIYTGKVTNITNFGIFVELEEGIEGLVHVSDISWTQKIVNPAGVCAIGDEVKVKVLDIKPGDKKISLGIKQVSADPWSSVETEFKVGETYTGTVKNLTNFGAFVELKDGVEGLVHISDMSWTEKIDHPSQILKSSDKIRVKVLEINTSDKKISLGLKQLVLDPWAVFEEKYHEGMIVDGEVLRITSFGAFVRIEDGIEGLVHISQLSDKHVEKVEDVVAIGDRIRVKIIEIKDDERKLRLSLRDADEEVSKTDYKQHMSSSSDDGQVTLGDIMSEEMRRKLMGSLTPSTPEKPAPKAEAKVVEEVKPVAMGAAISPEVAIAEARKMEKETDSDKEPAPEARAIEAGDEE</sequence>
<dbReference type="PANTHER" id="PTHR10724">
    <property type="entry name" value="30S RIBOSOMAL PROTEIN S1"/>
    <property type="match status" value="1"/>
</dbReference>
<accession>A0A2N1PT36</accession>
<protein>
    <recommendedName>
        <fullName evidence="7">Small ribosomal subunit protein bS1</fullName>
    </recommendedName>
    <alternativeName>
        <fullName evidence="8">30S ribosomal protein S1</fullName>
    </alternativeName>
</protein>
<dbReference type="SUPFAM" id="SSF50249">
    <property type="entry name" value="Nucleic acid-binding proteins"/>
    <property type="match status" value="8"/>
</dbReference>
<feature type="domain" description="S1 motif" evidence="10">
    <location>
        <begin position="168"/>
        <end position="234"/>
    </location>
</feature>
<keyword evidence="4" id="KW-0689">Ribosomal protein</keyword>
<dbReference type="EMBL" id="PGXC01000003">
    <property type="protein sequence ID" value="PKK91501.1"/>
    <property type="molecule type" value="Genomic_DNA"/>
</dbReference>
<dbReference type="Gene3D" id="2.40.50.140">
    <property type="entry name" value="Nucleic acid-binding proteins"/>
    <property type="match status" value="8"/>
</dbReference>
<keyword evidence="5" id="KW-0687">Ribonucleoprotein</keyword>
<evidence type="ECO:0000256" key="7">
    <source>
        <dbReference type="ARBA" id="ARBA00035293"/>
    </source>
</evidence>
<gene>
    <name evidence="11" type="ORF">CVV64_07025</name>
</gene>
<dbReference type="GO" id="GO:0022627">
    <property type="term" value="C:cytosolic small ribosomal subunit"/>
    <property type="evidence" value="ECO:0007669"/>
    <property type="project" value="TreeGrafter"/>
</dbReference>
<evidence type="ECO:0000256" key="9">
    <source>
        <dbReference type="SAM" id="MobiDB-lite"/>
    </source>
</evidence>
<organism evidence="11 12">
    <name type="scientific">Candidatus Wallbacteria bacterium HGW-Wallbacteria-1</name>
    <dbReference type="NCBI Taxonomy" id="2013854"/>
    <lineage>
        <taxon>Bacteria</taxon>
        <taxon>Candidatus Walliibacteriota</taxon>
    </lineage>
</organism>
<comment type="function">
    <text evidence="6">Binds mRNA; thus facilitating recognition of the initiation point. It is needed to translate mRNA with a short Shine-Dalgarno (SD) purine-rich sequence.</text>
</comment>
<dbReference type="CDD" id="cd04465">
    <property type="entry name" value="S1_RPS1_repeat_ec2_hs2"/>
    <property type="match status" value="1"/>
</dbReference>
<evidence type="ECO:0000256" key="8">
    <source>
        <dbReference type="ARBA" id="ARBA00035517"/>
    </source>
</evidence>
<keyword evidence="3" id="KW-0694">RNA-binding</keyword>
<dbReference type="Pfam" id="PF00575">
    <property type="entry name" value="S1"/>
    <property type="match status" value="8"/>
</dbReference>
<feature type="domain" description="S1 motif" evidence="10">
    <location>
        <begin position="340"/>
        <end position="410"/>
    </location>
</feature>
<feature type="domain" description="S1 motif" evidence="10">
    <location>
        <begin position="601"/>
        <end position="671"/>
    </location>
</feature>
<feature type="compositionally biased region" description="Basic and acidic residues" evidence="9">
    <location>
        <begin position="34"/>
        <end position="52"/>
    </location>
</feature>
<dbReference type="FunFam" id="2.40.50.140:FF:000051">
    <property type="entry name" value="RNA-binding transcriptional accessory protein"/>
    <property type="match status" value="1"/>
</dbReference>
<dbReference type="Proteomes" id="UP000233256">
    <property type="component" value="Unassembled WGS sequence"/>
</dbReference>